<dbReference type="Gene3D" id="3.40.630.30">
    <property type="match status" value="1"/>
</dbReference>
<evidence type="ECO:0000259" key="1">
    <source>
        <dbReference type="PROSITE" id="PS51186"/>
    </source>
</evidence>
<gene>
    <name evidence="2" type="ORF">V7F78_05285</name>
</gene>
<evidence type="ECO:0000313" key="2">
    <source>
        <dbReference type="EMBL" id="MEH1546429.1"/>
    </source>
</evidence>
<proteinExistence type="predicted"/>
<keyword evidence="2" id="KW-0808">Transferase</keyword>
<reference evidence="2" key="1">
    <citation type="submission" date="2024-02" db="EMBL/GenBank/DDBJ databases">
        <title>Bacterial skin colonization with Propionibacterium avidum as a risk factor for Periprosthetic Joint Infections - a single-center prospective study.</title>
        <authorList>
            <person name="Achermann Y."/>
        </authorList>
    </citation>
    <scope>NUCLEOTIDE SEQUENCE</scope>
    <source>
        <strain evidence="2">PAVI-2017310195</strain>
    </source>
</reference>
<evidence type="ECO:0000313" key="3">
    <source>
        <dbReference type="Proteomes" id="UP001309299"/>
    </source>
</evidence>
<dbReference type="InterPro" id="IPR016181">
    <property type="entry name" value="Acyl_CoA_acyltransferase"/>
</dbReference>
<dbReference type="GO" id="GO:0016747">
    <property type="term" value="F:acyltransferase activity, transferring groups other than amino-acyl groups"/>
    <property type="evidence" value="ECO:0007669"/>
    <property type="project" value="InterPro"/>
</dbReference>
<dbReference type="PROSITE" id="PS51186">
    <property type="entry name" value="GNAT"/>
    <property type="match status" value="1"/>
</dbReference>
<dbReference type="Pfam" id="PF00583">
    <property type="entry name" value="Acetyltransf_1"/>
    <property type="match status" value="1"/>
</dbReference>
<dbReference type="EC" id="2.-.-.-" evidence="2"/>
<comment type="caution">
    <text evidence="2">The sequence shown here is derived from an EMBL/GenBank/DDBJ whole genome shotgun (WGS) entry which is preliminary data.</text>
</comment>
<accession>A0AB35XGE5</accession>
<dbReference type="SUPFAM" id="SSF55729">
    <property type="entry name" value="Acyl-CoA N-acyltransferases (Nat)"/>
    <property type="match status" value="1"/>
</dbReference>
<protein>
    <submittedName>
        <fullName evidence="2">GNAT family protein</fullName>
        <ecNumber evidence="2">2.-.-.-</ecNumber>
    </submittedName>
</protein>
<sequence length="169" mass="18997">MSQGSPLVVRDQVNQDLVYMPMDAATAREIADDWKYPPPYDFYDMTADPGDYREFVTPELWPEFFLQVRQAGQLIGFLSGAFPEGGDGLEIGLGMRPDLTGAGLGRNFMRCNLARIRQEYPGVEIRLSVASFNLRGIKVYEASGFKVIRYFKQVTNGGEYDFVEMKLGG</sequence>
<name>A0AB35XGE5_9ACTN</name>
<dbReference type="InterPro" id="IPR000182">
    <property type="entry name" value="GNAT_dom"/>
</dbReference>
<organism evidence="2 3">
    <name type="scientific">Cutibacterium avidum</name>
    <dbReference type="NCBI Taxonomy" id="33010"/>
    <lineage>
        <taxon>Bacteria</taxon>
        <taxon>Bacillati</taxon>
        <taxon>Actinomycetota</taxon>
        <taxon>Actinomycetes</taxon>
        <taxon>Propionibacteriales</taxon>
        <taxon>Propionibacteriaceae</taxon>
        <taxon>Cutibacterium</taxon>
    </lineage>
</organism>
<dbReference type="EMBL" id="JBAKUA010000005">
    <property type="protein sequence ID" value="MEH1546429.1"/>
    <property type="molecule type" value="Genomic_DNA"/>
</dbReference>
<dbReference type="AlphaFoldDB" id="A0AB35XGE5"/>
<dbReference type="Proteomes" id="UP001309299">
    <property type="component" value="Unassembled WGS sequence"/>
</dbReference>
<feature type="domain" description="N-acetyltransferase" evidence="1">
    <location>
        <begin position="20"/>
        <end position="169"/>
    </location>
</feature>
<dbReference type="RefSeq" id="WP_016666486.1">
    <property type="nucleotide sequence ID" value="NZ_CABKSM010000001.1"/>
</dbReference>